<proteinExistence type="predicted"/>
<feature type="disulfide bond" evidence="1">
    <location>
        <begin position="24"/>
        <end position="33"/>
    </location>
</feature>
<dbReference type="OrthoDB" id="6421645at2759"/>
<dbReference type="Gene3D" id="2.10.25.10">
    <property type="entry name" value="Laminin"/>
    <property type="match status" value="1"/>
</dbReference>
<sequence>QCDDNKYTCANGGTCDKITKLCHCPKGTAGDFCSDIDWCEDVRCGGWYEVLCVYNRETTMGECKCREENYVYDDKAKKCF</sequence>
<dbReference type="InterPro" id="IPR000742">
    <property type="entry name" value="EGF"/>
</dbReference>
<dbReference type="PROSITE" id="PS50026">
    <property type="entry name" value="EGF_3"/>
    <property type="match status" value="1"/>
</dbReference>
<accession>A0A8X6PQ57</accession>
<gene>
    <name evidence="3" type="ORF">NPIL_515791</name>
</gene>
<keyword evidence="1" id="KW-0245">EGF-like domain</keyword>
<evidence type="ECO:0000259" key="2">
    <source>
        <dbReference type="PROSITE" id="PS50026"/>
    </source>
</evidence>
<comment type="caution">
    <text evidence="3">The sequence shown here is derived from an EMBL/GenBank/DDBJ whole genome shotgun (WGS) entry which is preliminary data.</text>
</comment>
<comment type="caution">
    <text evidence="1">Lacks conserved residue(s) required for the propagation of feature annotation.</text>
</comment>
<feature type="non-terminal residue" evidence="3">
    <location>
        <position position="1"/>
    </location>
</feature>
<reference evidence="3" key="1">
    <citation type="submission" date="2020-08" db="EMBL/GenBank/DDBJ databases">
        <title>Multicomponent nature underlies the extraordinary mechanical properties of spider dragline silk.</title>
        <authorList>
            <person name="Kono N."/>
            <person name="Nakamura H."/>
            <person name="Mori M."/>
            <person name="Yoshida Y."/>
            <person name="Ohtoshi R."/>
            <person name="Malay A.D."/>
            <person name="Moran D.A.P."/>
            <person name="Tomita M."/>
            <person name="Numata K."/>
            <person name="Arakawa K."/>
        </authorList>
    </citation>
    <scope>NUCLEOTIDE SEQUENCE</scope>
</reference>
<organism evidence="3 4">
    <name type="scientific">Nephila pilipes</name>
    <name type="common">Giant wood spider</name>
    <name type="synonym">Nephila maculata</name>
    <dbReference type="NCBI Taxonomy" id="299642"/>
    <lineage>
        <taxon>Eukaryota</taxon>
        <taxon>Metazoa</taxon>
        <taxon>Ecdysozoa</taxon>
        <taxon>Arthropoda</taxon>
        <taxon>Chelicerata</taxon>
        <taxon>Arachnida</taxon>
        <taxon>Araneae</taxon>
        <taxon>Araneomorphae</taxon>
        <taxon>Entelegynae</taxon>
        <taxon>Araneoidea</taxon>
        <taxon>Nephilidae</taxon>
        <taxon>Nephila</taxon>
    </lineage>
</organism>
<dbReference type="EMBL" id="BMAW01023541">
    <property type="protein sequence ID" value="GFT83214.1"/>
    <property type="molecule type" value="Genomic_DNA"/>
</dbReference>
<dbReference type="Proteomes" id="UP000887013">
    <property type="component" value="Unassembled WGS sequence"/>
</dbReference>
<protein>
    <recommendedName>
        <fullName evidence="2">EGF-like domain-containing protein</fullName>
    </recommendedName>
</protein>
<dbReference type="PROSITE" id="PS00022">
    <property type="entry name" value="EGF_1"/>
    <property type="match status" value="1"/>
</dbReference>
<name>A0A8X6PQ57_NEPPI</name>
<keyword evidence="1" id="KW-1015">Disulfide bond</keyword>
<dbReference type="AlphaFoldDB" id="A0A8X6PQ57"/>
<feature type="domain" description="EGF-like" evidence="2">
    <location>
        <begin position="1"/>
        <end position="34"/>
    </location>
</feature>
<feature type="non-terminal residue" evidence="3">
    <location>
        <position position="80"/>
    </location>
</feature>
<evidence type="ECO:0000256" key="1">
    <source>
        <dbReference type="PROSITE-ProRule" id="PRU00076"/>
    </source>
</evidence>
<evidence type="ECO:0000313" key="3">
    <source>
        <dbReference type="EMBL" id="GFT83214.1"/>
    </source>
</evidence>
<evidence type="ECO:0000313" key="4">
    <source>
        <dbReference type="Proteomes" id="UP000887013"/>
    </source>
</evidence>
<keyword evidence="4" id="KW-1185">Reference proteome</keyword>